<evidence type="ECO:0000256" key="1">
    <source>
        <dbReference type="ARBA" id="ARBA00004418"/>
    </source>
</evidence>
<reference evidence="5" key="1">
    <citation type="submission" date="2022-05" db="EMBL/GenBank/DDBJ databases">
        <authorList>
            <person name="Pankratov T."/>
        </authorList>
    </citation>
    <scope>NUCLEOTIDE SEQUENCE</scope>
    <source>
        <strain evidence="5">BP6-180914</strain>
    </source>
</reference>
<keyword evidence="2" id="KW-0813">Transport</keyword>
<dbReference type="RefSeq" id="WP_282583783.1">
    <property type="nucleotide sequence ID" value="NZ_JAMOIM010000002.1"/>
</dbReference>
<evidence type="ECO:0000313" key="5">
    <source>
        <dbReference type="EMBL" id="MCW6507439.1"/>
    </source>
</evidence>
<dbReference type="EMBL" id="JAMOIM010000002">
    <property type="protein sequence ID" value="MCW6507439.1"/>
    <property type="molecule type" value="Genomic_DNA"/>
</dbReference>
<name>A0AA41YRX1_9HYPH</name>
<keyword evidence="3" id="KW-0732">Signal</keyword>
<dbReference type="PANTHER" id="PTHR30222:SF17">
    <property type="entry name" value="SPERMIDINE_PUTRESCINE-BINDING PERIPLASMIC PROTEIN"/>
    <property type="match status" value="1"/>
</dbReference>
<dbReference type="GO" id="GO:0019808">
    <property type="term" value="F:polyamine binding"/>
    <property type="evidence" value="ECO:0007669"/>
    <property type="project" value="InterPro"/>
</dbReference>
<keyword evidence="4" id="KW-0574">Periplasm</keyword>
<dbReference type="PANTHER" id="PTHR30222">
    <property type="entry name" value="SPERMIDINE/PUTRESCINE-BINDING PERIPLASMIC PROTEIN"/>
    <property type="match status" value="1"/>
</dbReference>
<dbReference type="GO" id="GO:0015846">
    <property type="term" value="P:polyamine transport"/>
    <property type="evidence" value="ECO:0007669"/>
    <property type="project" value="InterPro"/>
</dbReference>
<gene>
    <name evidence="5" type="ORF">M8523_05315</name>
</gene>
<evidence type="ECO:0000256" key="2">
    <source>
        <dbReference type="ARBA" id="ARBA00022448"/>
    </source>
</evidence>
<sequence length="358" mass="39580">MSALLTRRQTLASIVGGVAAGALSLDRAKAAVSELVWATWDSNAHPEYVDPFKKETGTAIKLSFLSSEDAQFAALKTGAAKDWDVVNPGLNGTWRYIDAKVLQPLDLTKIPNRQYMYAPFKDTDKVVGKDGKTYAIPYLWGLNPIVYRKDKYSEEPTYATLFDSKYKGQLAMRDYALESIAVAGLFIGVPRDHVFTMSDAELAEAKKALIAQKPLLRTYWQTIGDLTNLFATNEVTCAFSWRVPFDALRDKLPMGMAKPKAGIFGWSDCFAIPATLSDDKVAAAHAFGNYLLGADYASAIAEIGNYATSSNIIRDKLTHEKQEAIFVDDLSVMNSFMWPVAPPNYSAWLKIWNEVKAA</sequence>
<organism evidence="5 6">
    <name type="scientific">Lichenifustis flavocetrariae</name>
    <dbReference type="NCBI Taxonomy" id="2949735"/>
    <lineage>
        <taxon>Bacteria</taxon>
        <taxon>Pseudomonadati</taxon>
        <taxon>Pseudomonadota</taxon>
        <taxon>Alphaproteobacteria</taxon>
        <taxon>Hyphomicrobiales</taxon>
        <taxon>Lichenihabitantaceae</taxon>
        <taxon>Lichenifustis</taxon>
    </lineage>
</organism>
<dbReference type="PROSITE" id="PS51318">
    <property type="entry name" value="TAT"/>
    <property type="match status" value="1"/>
</dbReference>
<proteinExistence type="predicted"/>
<dbReference type="InterPro" id="IPR001188">
    <property type="entry name" value="Sperm_putr-bd"/>
</dbReference>
<accession>A0AA41YRX1</accession>
<comment type="subcellular location">
    <subcellularLocation>
        <location evidence="1">Periplasm</location>
    </subcellularLocation>
</comment>
<dbReference type="Pfam" id="PF13416">
    <property type="entry name" value="SBP_bac_8"/>
    <property type="match status" value="1"/>
</dbReference>
<dbReference type="AlphaFoldDB" id="A0AA41YRX1"/>
<dbReference type="PRINTS" id="PR00909">
    <property type="entry name" value="SPERMDNBNDNG"/>
</dbReference>
<comment type="caution">
    <text evidence="5">The sequence shown here is derived from an EMBL/GenBank/DDBJ whole genome shotgun (WGS) entry which is preliminary data.</text>
</comment>
<evidence type="ECO:0000313" key="6">
    <source>
        <dbReference type="Proteomes" id="UP001165667"/>
    </source>
</evidence>
<evidence type="ECO:0000256" key="4">
    <source>
        <dbReference type="ARBA" id="ARBA00022764"/>
    </source>
</evidence>
<dbReference type="Proteomes" id="UP001165667">
    <property type="component" value="Unassembled WGS sequence"/>
</dbReference>
<dbReference type="Gene3D" id="3.40.190.10">
    <property type="entry name" value="Periplasmic binding protein-like II"/>
    <property type="match status" value="2"/>
</dbReference>
<dbReference type="InterPro" id="IPR006311">
    <property type="entry name" value="TAT_signal"/>
</dbReference>
<dbReference type="InterPro" id="IPR006059">
    <property type="entry name" value="SBP"/>
</dbReference>
<dbReference type="SUPFAM" id="SSF53850">
    <property type="entry name" value="Periplasmic binding protein-like II"/>
    <property type="match status" value="1"/>
</dbReference>
<protein>
    <submittedName>
        <fullName evidence="5">Extracellular solute-binding protein</fullName>
    </submittedName>
</protein>
<dbReference type="GO" id="GO:0042597">
    <property type="term" value="C:periplasmic space"/>
    <property type="evidence" value="ECO:0007669"/>
    <property type="project" value="UniProtKB-SubCell"/>
</dbReference>
<evidence type="ECO:0000256" key="3">
    <source>
        <dbReference type="ARBA" id="ARBA00022729"/>
    </source>
</evidence>
<keyword evidence="6" id="KW-1185">Reference proteome</keyword>